<evidence type="ECO:0000313" key="1">
    <source>
        <dbReference type="EMBL" id="AIE90984.1"/>
    </source>
</evidence>
<proteinExistence type="predicted"/>
<sequence length="230" mass="26007">MASLPNLTWLWAKHKMAQFFEQSETFGCDHTDSLAFINGREALELANYGLAVNNFTILIERHPSQAQYLFMRAKAFLGLCAFELCQKDLEKAISLGLAHPEVTDLLSYALSQREKRGTNQDFKPDFLALVALRRNYRLRSLILSVDEALAESNYSLALKLLDLAERLVDHNELSSDLGFSLGKLRAQACIGNHANLDALKVIDFHLNHAYAVGRDDQVRLFKMLRSQAYS</sequence>
<dbReference type="AlphaFoldDB" id="A0A075FI75"/>
<name>A0A075FI75_9ARCH</name>
<dbReference type="SUPFAM" id="SSF48452">
    <property type="entry name" value="TPR-like"/>
    <property type="match status" value="1"/>
</dbReference>
<accession>A0A075FI75</accession>
<dbReference type="EMBL" id="KF900324">
    <property type="protein sequence ID" value="AIE90984.1"/>
    <property type="molecule type" value="Genomic_DNA"/>
</dbReference>
<dbReference type="Gene3D" id="1.25.40.10">
    <property type="entry name" value="Tetratricopeptide repeat domain"/>
    <property type="match status" value="1"/>
</dbReference>
<reference evidence="1" key="1">
    <citation type="journal article" date="2014" name="Genome Biol. Evol.">
        <title>Pangenome evidence for extensive interdomain horizontal transfer affecting lineage core and shell genes in uncultured planktonic thaumarchaeota and euryarchaeota.</title>
        <authorList>
            <person name="Deschamps P."/>
            <person name="Zivanovic Y."/>
            <person name="Moreira D."/>
            <person name="Rodriguez-Valera F."/>
            <person name="Lopez-Garcia P."/>
        </authorList>
    </citation>
    <scope>NUCLEOTIDE SEQUENCE</scope>
</reference>
<protein>
    <recommendedName>
        <fullName evidence="2">TPR repeat-containing protein</fullName>
    </recommendedName>
</protein>
<organism evidence="1">
    <name type="scientific">uncultured marine thaumarchaeote AD1000_100_C06</name>
    <dbReference type="NCBI Taxonomy" id="1455887"/>
    <lineage>
        <taxon>Archaea</taxon>
        <taxon>Nitrososphaerota</taxon>
        <taxon>environmental samples</taxon>
    </lineage>
</organism>
<dbReference type="InterPro" id="IPR011990">
    <property type="entry name" value="TPR-like_helical_dom_sf"/>
</dbReference>
<evidence type="ECO:0008006" key="2">
    <source>
        <dbReference type="Google" id="ProtNLM"/>
    </source>
</evidence>